<name>A0A835RF92_VANPL</name>
<protein>
    <recommendedName>
        <fullName evidence="4">Protein LURP-one-related 8</fullName>
    </recommendedName>
</protein>
<evidence type="ECO:0000256" key="1">
    <source>
        <dbReference type="ARBA" id="ARBA00005437"/>
    </source>
</evidence>
<dbReference type="OrthoDB" id="5645at2759"/>
<comment type="caution">
    <text evidence="2">The sequence shown here is derived from an EMBL/GenBank/DDBJ whole genome shotgun (WGS) entry which is preliminary data.</text>
</comment>
<evidence type="ECO:0008006" key="4">
    <source>
        <dbReference type="Google" id="ProtNLM"/>
    </source>
</evidence>
<reference evidence="2 3" key="1">
    <citation type="journal article" date="2020" name="Nat. Food">
        <title>A phased Vanilla planifolia genome enables genetic improvement of flavour and production.</title>
        <authorList>
            <person name="Hasing T."/>
            <person name="Tang H."/>
            <person name="Brym M."/>
            <person name="Khazi F."/>
            <person name="Huang T."/>
            <person name="Chambers A.H."/>
        </authorList>
    </citation>
    <scope>NUCLEOTIDE SEQUENCE [LARGE SCALE GENOMIC DNA]</scope>
    <source>
        <tissue evidence="2">Leaf</tissue>
    </source>
</reference>
<evidence type="ECO:0000313" key="2">
    <source>
        <dbReference type="EMBL" id="KAG0487874.1"/>
    </source>
</evidence>
<proteinExistence type="inferred from homology"/>
<dbReference type="InterPro" id="IPR007612">
    <property type="entry name" value="LOR"/>
</dbReference>
<dbReference type="EMBL" id="JADCNL010000003">
    <property type="protein sequence ID" value="KAG0487874.1"/>
    <property type="molecule type" value="Genomic_DNA"/>
</dbReference>
<dbReference type="AlphaFoldDB" id="A0A835RF92"/>
<sequence length="250" mass="27798">MADHYDHDCFHQPASYRGSGLRRQTSDRLLQIAKPSPRDMTKRVHPNAAALESPKAALSIAVPPPEEAAPELMTVWRKSLLFNCNGFTVFDAKGNLVFRVDKYPKSNNRGEIVLMGAAGNPLFTIRRKKLTLAEHWQIFDREDTANPRFSMRRHMNFLQAKCLAHLTPSPCGGDAGGSYDVEGSYSQRCCVVCDERRQPMAEIKRKESVGGVAFGLDVFRLVVQPGFDAAIAMAIVILLEEMFGSKSSII</sequence>
<dbReference type="PANTHER" id="PTHR31087:SF77">
    <property type="entry name" value="OS05G0311500 PROTEIN"/>
    <property type="match status" value="1"/>
</dbReference>
<organism evidence="2 3">
    <name type="scientific">Vanilla planifolia</name>
    <name type="common">Vanilla</name>
    <dbReference type="NCBI Taxonomy" id="51239"/>
    <lineage>
        <taxon>Eukaryota</taxon>
        <taxon>Viridiplantae</taxon>
        <taxon>Streptophyta</taxon>
        <taxon>Embryophyta</taxon>
        <taxon>Tracheophyta</taxon>
        <taxon>Spermatophyta</taxon>
        <taxon>Magnoliopsida</taxon>
        <taxon>Liliopsida</taxon>
        <taxon>Asparagales</taxon>
        <taxon>Orchidaceae</taxon>
        <taxon>Vanilloideae</taxon>
        <taxon>Vanilleae</taxon>
        <taxon>Vanilla</taxon>
    </lineage>
</organism>
<gene>
    <name evidence="2" type="ORF">HPP92_006685</name>
</gene>
<dbReference type="Pfam" id="PF04525">
    <property type="entry name" value="LOR"/>
    <property type="match status" value="1"/>
</dbReference>
<evidence type="ECO:0000313" key="3">
    <source>
        <dbReference type="Proteomes" id="UP000636800"/>
    </source>
</evidence>
<keyword evidence="3" id="KW-1185">Reference proteome</keyword>
<dbReference type="Proteomes" id="UP000636800">
    <property type="component" value="Chromosome 3"/>
</dbReference>
<accession>A0A835RF92</accession>
<dbReference type="PANTHER" id="PTHR31087">
    <property type="match status" value="1"/>
</dbReference>
<dbReference type="Gene3D" id="2.40.160.200">
    <property type="entry name" value="LURP1-related"/>
    <property type="match status" value="1"/>
</dbReference>
<dbReference type="SUPFAM" id="SSF54518">
    <property type="entry name" value="Tubby C-terminal domain-like"/>
    <property type="match status" value="1"/>
</dbReference>
<dbReference type="InterPro" id="IPR025659">
    <property type="entry name" value="Tubby-like_C"/>
</dbReference>
<comment type="similarity">
    <text evidence="1">Belongs to the LOR family.</text>
</comment>
<dbReference type="InterPro" id="IPR038595">
    <property type="entry name" value="LOR_sf"/>
</dbReference>